<dbReference type="InterPro" id="IPR042518">
    <property type="entry name" value="SirC_C"/>
</dbReference>
<evidence type="ECO:0000256" key="4">
    <source>
        <dbReference type="ARBA" id="ARBA00023027"/>
    </source>
</evidence>
<proteinExistence type="predicted"/>
<dbReference type="Pfam" id="PF13241">
    <property type="entry name" value="NAD_binding_7"/>
    <property type="match status" value="1"/>
</dbReference>
<dbReference type="Proteomes" id="UP001224418">
    <property type="component" value="Unassembled WGS sequence"/>
</dbReference>
<dbReference type="EMBL" id="JAUSWN010000038">
    <property type="protein sequence ID" value="MDQ0480978.1"/>
    <property type="molecule type" value="Genomic_DNA"/>
</dbReference>
<dbReference type="Gene3D" id="3.40.50.720">
    <property type="entry name" value="NAD(P)-binding Rossmann-like Domain"/>
    <property type="match status" value="1"/>
</dbReference>
<dbReference type="PANTHER" id="PTHR35330:SF1">
    <property type="entry name" value="SIROHEME BIOSYNTHESIS PROTEIN MET8"/>
    <property type="match status" value="1"/>
</dbReference>
<accession>A0ABU0JV51</accession>
<comment type="pathway">
    <text evidence="1">Porphyrin-containing compound metabolism; siroheme biosynthesis; sirohydrochlorin from precorrin-2: step 1/1.</text>
</comment>
<dbReference type="InterPro" id="IPR028161">
    <property type="entry name" value="Met8-like"/>
</dbReference>
<dbReference type="Gene3D" id="1.10.8.610">
    <property type="entry name" value="SirC, precorrin-2 dehydrogenase, C-terminal helical domain-like"/>
    <property type="match status" value="1"/>
</dbReference>
<evidence type="ECO:0000256" key="3">
    <source>
        <dbReference type="ARBA" id="ARBA00023002"/>
    </source>
</evidence>
<dbReference type="SUPFAM" id="SSF75615">
    <property type="entry name" value="Siroheme synthase middle domains-like"/>
    <property type="match status" value="1"/>
</dbReference>
<dbReference type="GO" id="GO:0043115">
    <property type="term" value="F:precorrin-2 dehydrogenase activity"/>
    <property type="evidence" value="ECO:0007669"/>
    <property type="project" value="UniProtKB-EC"/>
</dbReference>
<dbReference type="PANTHER" id="PTHR35330">
    <property type="entry name" value="SIROHEME BIOSYNTHESIS PROTEIN MET8"/>
    <property type="match status" value="1"/>
</dbReference>
<evidence type="ECO:0000256" key="2">
    <source>
        <dbReference type="ARBA" id="ARBA00012400"/>
    </source>
</evidence>
<sequence>MYYPLMIELSNRQVCIIGGGKVAFRKVKKFLEYQAKVRVISTEFIEEFYNLEKRFKGKIILIKENFCEELIKDEFIVVGATNNKEVNRSIGEYCKEKHLLCNIVDSKELSSFIVPSTIKRGELIMSVSTLGNSPSFCSKIRKELEERYTKELEELVYLLGDARKLVLKNVEDEKEKKHILNSMADMDITELKQYISKLTNKEKK</sequence>
<dbReference type="InterPro" id="IPR006367">
    <property type="entry name" value="Sirohaem_synthase_N"/>
</dbReference>
<evidence type="ECO:0000256" key="5">
    <source>
        <dbReference type="ARBA" id="ARBA00023244"/>
    </source>
</evidence>
<gene>
    <name evidence="7" type="ORF">QOZ93_002729</name>
</gene>
<dbReference type="NCBIfam" id="TIGR01470">
    <property type="entry name" value="cysG_Nterm"/>
    <property type="match status" value="1"/>
</dbReference>
<name>A0ABU0JV51_HATLI</name>
<protein>
    <recommendedName>
        <fullName evidence="2">precorrin-2 dehydrogenase</fullName>
        <ecNumber evidence="2">1.3.1.76</ecNumber>
    </recommendedName>
</protein>
<comment type="catalytic activity">
    <reaction evidence="6">
        <text>precorrin-2 + NAD(+) = sirohydrochlorin + NADH + 2 H(+)</text>
        <dbReference type="Rhea" id="RHEA:15613"/>
        <dbReference type="ChEBI" id="CHEBI:15378"/>
        <dbReference type="ChEBI" id="CHEBI:57540"/>
        <dbReference type="ChEBI" id="CHEBI:57945"/>
        <dbReference type="ChEBI" id="CHEBI:58351"/>
        <dbReference type="ChEBI" id="CHEBI:58827"/>
        <dbReference type="EC" id="1.3.1.76"/>
    </reaction>
</comment>
<dbReference type="RefSeq" id="WP_343749870.1">
    <property type="nucleotide sequence ID" value="NZ_BAAACJ010000027.1"/>
</dbReference>
<reference evidence="7 8" key="1">
    <citation type="submission" date="2023-07" db="EMBL/GenBank/DDBJ databases">
        <title>Genomic Encyclopedia of Type Strains, Phase IV (KMG-IV): sequencing the most valuable type-strain genomes for metagenomic binning, comparative biology and taxonomic classification.</title>
        <authorList>
            <person name="Goeker M."/>
        </authorList>
    </citation>
    <scope>NUCLEOTIDE SEQUENCE [LARGE SCALE GENOMIC DNA]</scope>
    <source>
        <strain evidence="7 8">DSM 1400</strain>
    </source>
</reference>
<dbReference type="SUPFAM" id="SSF51735">
    <property type="entry name" value="NAD(P)-binding Rossmann-fold domains"/>
    <property type="match status" value="1"/>
</dbReference>
<evidence type="ECO:0000313" key="8">
    <source>
        <dbReference type="Proteomes" id="UP001224418"/>
    </source>
</evidence>
<comment type="caution">
    <text evidence="7">The sequence shown here is derived from an EMBL/GenBank/DDBJ whole genome shotgun (WGS) entry which is preliminary data.</text>
</comment>
<keyword evidence="4" id="KW-0520">NAD</keyword>
<evidence type="ECO:0000313" key="7">
    <source>
        <dbReference type="EMBL" id="MDQ0480978.1"/>
    </source>
</evidence>
<keyword evidence="8" id="KW-1185">Reference proteome</keyword>
<evidence type="ECO:0000256" key="1">
    <source>
        <dbReference type="ARBA" id="ARBA00005010"/>
    </source>
</evidence>
<dbReference type="EC" id="1.3.1.76" evidence="2"/>
<dbReference type="GO" id="GO:0051266">
    <property type="term" value="F:sirohydrochlorin ferrochelatase activity"/>
    <property type="evidence" value="ECO:0007669"/>
    <property type="project" value="UniProtKB-EC"/>
</dbReference>
<organism evidence="7 8">
    <name type="scientific">Hathewaya limosa</name>
    <name type="common">Clostridium limosum</name>
    <dbReference type="NCBI Taxonomy" id="1536"/>
    <lineage>
        <taxon>Bacteria</taxon>
        <taxon>Bacillati</taxon>
        <taxon>Bacillota</taxon>
        <taxon>Clostridia</taxon>
        <taxon>Eubacteriales</taxon>
        <taxon>Clostridiaceae</taxon>
        <taxon>Hathewaya</taxon>
    </lineage>
</organism>
<evidence type="ECO:0000256" key="6">
    <source>
        <dbReference type="ARBA" id="ARBA00047561"/>
    </source>
</evidence>
<keyword evidence="3 7" id="KW-0560">Oxidoreductase</keyword>
<dbReference type="InterPro" id="IPR036291">
    <property type="entry name" value="NAD(P)-bd_dom_sf"/>
</dbReference>
<keyword evidence="7" id="KW-0456">Lyase</keyword>
<keyword evidence="5" id="KW-0627">Porphyrin biosynthesis</keyword>